<dbReference type="AlphaFoldDB" id="A0A2A2IAM2"/>
<gene>
    <name evidence="1" type="ORF">CIL05_17495</name>
</gene>
<name>A0A2A2IAM2_9BACI</name>
<dbReference type="EMBL" id="NPOA01000014">
    <property type="protein sequence ID" value="PAV28170.1"/>
    <property type="molecule type" value="Genomic_DNA"/>
</dbReference>
<organism evidence="1 2">
    <name type="scientific">Virgibacillus profundi</name>
    <dbReference type="NCBI Taxonomy" id="2024555"/>
    <lineage>
        <taxon>Bacteria</taxon>
        <taxon>Bacillati</taxon>
        <taxon>Bacillota</taxon>
        <taxon>Bacilli</taxon>
        <taxon>Bacillales</taxon>
        <taxon>Bacillaceae</taxon>
        <taxon>Virgibacillus</taxon>
    </lineage>
</organism>
<sequence>MVTHPNPKIKDLLMDKITPKTSFGQWFSSINLKIFKENVKTMKLDYYFSDFFKGQEDREK</sequence>
<evidence type="ECO:0000313" key="2">
    <source>
        <dbReference type="Proteomes" id="UP000218887"/>
    </source>
</evidence>
<keyword evidence="2" id="KW-1185">Reference proteome</keyword>
<dbReference type="Proteomes" id="UP000218887">
    <property type="component" value="Unassembled WGS sequence"/>
</dbReference>
<evidence type="ECO:0000313" key="1">
    <source>
        <dbReference type="EMBL" id="PAV28170.1"/>
    </source>
</evidence>
<accession>A0A2A2IAM2</accession>
<protein>
    <submittedName>
        <fullName evidence="1">Uncharacterized protein</fullName>
    </submittedName>
</protein>
<reference evidence="1 2" key="1">
    <citation type="submission" date="2017-08" db="EMBL/GenBank/DDBJ databases">
        <title>Virgibacillus indicus sp. nov. and Virgibacillus profoundi sp. nov, two moderately halophilic bacteria isolated from marine sediment by using the Microfluidic Streak Plate.</title>
        <authorList>
            <person name="Xu B."/>
            <person name="Hu B."/>
            <person name="Wang J."/>
            <person name="Zhu Y."/>
            <person name="Huang L."/>
            <person name="Du W."/>
            <person name="Huang Y."/>
        </authorList>
    </citation>
    <scope>NUCLEOTIDE SEQUENCE [LARGE SCALE GENOMIC DNA]</scope>
    <source>
        <strain evidence="1 2">IO3-P3-H5</strain>
    </source>
</reference>
<proteinExistence type="predicted"/>
<comment type="caution">
    <text evidence="1">The sequence shown here is derived from an EMBL/GenBank/DDBJ whole genome shotgun (WGS) entry which is preliminary data.</text>
</comment>